<dbReference type="HOGENOM" id="CLU_022432_0_0_1"/>
<feature type="coiled-coil region" evidence="1">
    <location>
        <begin position="459"/>
        <end position="607"/>
    </location>
</feature>
<dbReference type="Ensembl" id="ENSCINT00000037163.1">
    <property type="protein sequence ID" value="ENSCINP00000032944.1"/>
    <property type="gene ID" value="ENSCING00000020599.1"/>
</dbReference>
<proteinExistence type="predicted"/>
<accession>H2XTG0</accession>
<feature type="compositionally biased region" description="Basic and acidic residues" evidence="2">
    <location>
        <begin position="745"/>
        <end position="754"/>
    </location>
</feature>
<sequence>MTSELEQQRQRCLQLETNVGSIQDRYSNETDIHVGFLRELLHVICNSNGETNTLTKFTWLDASLHVRDGLDSLISKFNRCNEQCKTLESSCSEMQRSIGELQKAHESSVDRLAERCREREEEAGRQRKQLEQHYEALLAEMNGRTKKTQSLCDEAWGRVRANEGMHEGLQAECAQLRGENSNMVQERSALVSACVLLLGAVYPLIRARDDLSLQCSLLTKTNNNAEICKQQMRMLVETLSEEIDGENNKRITSVDSFKFIHPLIRFRVAVVAVIAANRLKYFGTHANVSIFTCNDTAISNCRVMVVAGQGPNINIKCKSDEPTVTSQSDVVADWLTSSHLIHNIRDSTCGLVDALKKNRGDKSGYMSRALLKTAQNSFIKLMETTQPSFPHYICEPALIRDRNCLCRMLAGGLEKILRRSSLREAVNLFSVEHSFSALQRHLLGFTERLHSGELEKRNLRNEQGKLRSKIEKLKTYKSEVEKQSDEIQGFKDRERALVARSRFDGVCAELNAALEREKRAQKLLHEQNSKLQELSGKLEETTTDHAEKDMTLNQAITGLTEVKMDLKRSNQTKRELEKQVGHLQHERDRLNSTIQEAKTALKKAAGEKSSIEKYFVSVEKTLQSADDVELANKLRNHGSNLSNRAGIKAAQRAVETFVRAQSTAVSRISNLESQITSYRSHIAALKRELMDACHRESCDITLNEDIPTREKFYSHQDPLLTSSTPMESFKPLKGELVDESSFEQLKSEQRDRNRSSAIKDLTNTYLNSSQL</sequence>
<evidence type="ECO:0000256" key="1">
    <source>
        <dbReference type="SAM" id="Coils"/>
    </source>
</evidence>
<keyword evidence="4" id="KW-1185">Reference proteome</keyword>
<feature type="coiled-coil region" evidence="1">
    <location>
        <begin position="109"/>
        <end position="140"/>
    </location>
</feature>
<dbReference type="GeneTree" id="ENSGT00940000173446"/>
<keyword evidence="1" id="KW-0175">Coiled coil</keyword>
<evidence type="ECO:0008006" key="5">
    <source>
        <dbReference type="Google" id="ProtNLM"/>
    </source>
</evidence>
<dbReference type="Proteomes" id="UP000008144">
    <property type="component" value="Chromosome 5"/>
</dbReference>
<dbReference type="InParanoid" id="H2XTG0"/>
<name>H2XTG0_CIOIN</name>
<reference evidence="3" key="2">
    <citation type="journal article" date="2008" name="Genome Biol.">
        <title>Improved genome assembly and evidence-based global gene model set for the chordate Ciona intestinalis: new insight into intron and operon populations.</title>
        <authorList>
            <person name="Satou Y."/>
            <person name="Mineta K."/>
            <person name="Ogasawara M."/>
            <person name="Sasakura Y."/>
            <person name="Shoguchi E."/>
            <person name="Ueno K."/>
            <person name="Yamada L."/>
            <person name="Matsumoto J."/>
            <person name="Wasserscheid J."/>
            <person name="Dewar K."/>
            <person name="Wiley G.B."/>
            <person name="Macmil S.L."/>
            <person name="Roe B.A."/>
            <person name="Zeller R.W."/>
            <person name="Hastings K.E."/>
            <person name="Lemaire P."/>
            <person name="Lindquist E."/>
            <person name="Endo T."/>
            <person name="Hotta K."/>
            <person name="Inaba K."/>
        </authorList>
    </citation>
    <scope>NUCLEOTIDE SEQUENCE [LARGE SCALE GENOMIC DNA]</scope>
    <source>
        <strain evidence="3">wild type</strain>
    </source>
</reference>
<reference evidence="3" key="3">
    <citation type="submission" date="2025-08" db="UniProtKB">
        <authorList>
            <consortium name="Ensembl"/>
        </authorList>
    </citation>
    <scope>IDENTIFICATION</scope>
</reference>
<dbReference type="PANTHER" id="PTHR37476">
    <property type="entry name" value="COILED-COIL DOMAIN-CONTAINING PROTEIN 171"/>
    <property type="match status" value="1"/>
</dbReference>
<feature type="region of interest" description="Disordered" evidence="2">
    <location>
        <begin position="740"/>
        <end position="759"/>
    </location>
</feature>
<reference evidence="3" key="4">
    <citation type="submission" date="2025-09" db="UniProtKB">
        <authorList>
            <consortium name="Ensembl"/>
        </authorList>
    </citation>
    <scope>IDENTIFICATION</scope>
</reference>
<evidence type="ECO:0000313" key="3">
    <source>
        <dbReference type="Ensembl" id="ENSCINP00000032944.1"/>
    </source>
</evidence>
<evidence type="ECO:0000256" key="2">
    <source>
        <dbReference type="SAM" id="MobiDB-lite"/>
    </source>
</evidence>
<evidence type="ECO:0000313" key="4">
    <source>
        <dbReference type="Proteomes" id="UP000008144"/>
    </source>
</evidence>
<reference evidence="4" key="1">
    <citation type="journal article" date="2002" name="Science">
        <title>The draft genome of Ciona intestinalis: insights into chordate and vertebrate origins.</title>
        <authorList>
            <person name="Dehal P."/>
            <person name="Satou Y."/>
            <person name="Campbell R.K."/>
            <person name="Chapman J."/>
            <person name="Degnan B."/>
            <person name="De Tomaso A."/>
            <person name="Davidson B."/>
            <person name="Di Gregorio A."/>
            <person name="Gelpke M."/>
            <person name="Goodstein D.M."/>
            <person name="Harafuji N."/>
            <person name="Hastings K.E."/>
            <person name="Ho I."/>
            <person name="Hotta K."/>
            <person name="Huang W."/>
            <person name="Kawashima T."/>
            <person name="Lemaire P."/>
            <person name="Martinez D."/>
            <person name="Meinertzhagen I.A."/>
            <person name="Necula S."/>
            <person name="Nonaka M."/>
            <person name="Putnam N."/>
            <person name="Rash S."/>
            <person name="Saiga H."/>
            <person name="Satake M."/>
            <person name="Terry A."/>
            <person name="Yamada L."/>
            <person name="Wang H.G."/>
            <person name="Awazu S."/>
            <person name="Azumi K."/>
            <person name="Boore J."/>
            <person name="Branno M."/>
            <person name="Chin-Bow S."/>
            <person name="DeSantis R."/>
            <person name="Doyle S."/>
            <person name="Francino P."/>
            <person name="Keys D.N."/>
            <person name="Haga S."/>
            <person name="Hayashi H."/>
            <person name="Hino K."/>
            <person name="Imai K.S."/>
            <person name="Inaba K."/>
            <person name="Kano S."/>
            <person name="Kobayashi K."/>
            <person name="Kobayashi M."/>
            <person name="Lee B.I."/>
            <person name="Makabe K.W."/>
            <person name="Manohar C."/>
            <person name="Matassi G."/>
            <person name="Medina M."/>
            <person name="Mochizuki Y."/>
            <person name="Mount S."/>
            <person name="Morishita T."/>
            <person name="Miura S."/>
            <person name="Nakayama A."/>
            <person name="Nishizaka S."/>
            <person name="Nomoto H."/>
            <person name="Ohta F."/>
            <person name="Oishi K."/>
            <person name="Rigoutsos I."/>
            <person name="Sano M."/>
            <person name="Sasaki A."/>
            <person name="Sasakura Y."/>
            <person name="Shoguchi E."/>
            <person name="Shin-i T."/>
            <person name="Spagnuolo A."/>
            <person name="Stainier D."/>
            <person name="Suzuki M.M."/>
            <person name="Tassy O."/>
            <person name="Takatori N."/>
            <person name="Tokuoka M."/>
            <person name="Yagi K."/>
            <person name="Yoshizaki F."/>
            <person name="Wada S."/>
            <person name="Zhang C."/>
            <person name="Hyatt P.D."/>
            <person name="Larimer F."/>
            <person name="Detter C."/>
            <person name="Doggett N."/>
            <person name="Glavina T."/>
            <person name="Hawkins T."/>
            <person name="Richardson P."/>
            <person name="Lucas S."/>
            <person name="Kohara Y."/>
            <person name="Levine M."/>
            <person name="Satoh N."/>
            <person name="Rokhsar D.S."/>
        </authorList>
    </citation>
    <scope>NUCLEOTIDE SEQUENCE [LARGE SCALE GENOMIC DNA]</scope>
</reference>
<dbReference type="AlphaFoldDB" id="H2XTG0"/>
<dbReference type="PANTHER" id="PTHR37476:SF1">
    <property type="entry name" value="COILED-COIL DOMAIN-CONTAINING PROTEIN 171"/>
    <property type="match status" value="1"/>
</dbReference>
<dbReference type="EMBL" id="EAAA01002142">
    <property type="status" value="NOT_ANNOTATED_CDS"/>
    <property type="molecule type" value="Genomic_DNA"/>
</dbReference>
<protein>
    <recommendedName>
        <fullName evidence="5">Coiled-coil domain-containing protein 171</fullName>
    </recommendedName>
</protein>
<organism evidence="3 4">
    <name type="scientific">Ciona intestinalis</name>
    <name type="common">Transparent sea squirt</name>
    <name type="synonym">Ascidia intestinalis</name>
    <dbReference type="NCBI Taxonomy" id="7719"/>
    <lineage>
        <taxon>Eukaryota</taxon>
        <taxon>Metazoa</taxon>
        <taxon>Chordata</taxon>
        <taxon>Tunicata</taxon>
        <taxon>Ascidiacea</taxon>
        <taxon>Phlebobranchia</taxon>
        <taxon>Cionidae</taxon>
        <taxon>Ciona</taxon>
    </lineage>
</organism>
<dbReference type="OMA" id="CRRFECD"/>